<dbReference type="InterPro" id="IPR036047">
    <property type="entry name" value="F-box-like_dom_sf"/>
</dbReference>
<reference evidence="3" key="2">
    <citation type="submission" date="2025-08" db="UniProtKB">
        <authorList>
            <consortium name="RefSeq"/>
        </authorList>
    </citation>
    <scope>IDENTIFICATION</scope>
    <source>
        <tissue evidence="3">Leaf</tissue>
    </source>
</reference>
<evidence type="ECO:0000313" key="2">
    <source>
        <dbReference type="Proteomes" id="UP000813463"/>
    </source>
</evidence>
<dbReference type="SMART" id="SM00256">
    <property type="entry name" value="FBOX"/>
    <property type="match status" value="1"/>
</dbReference>
<dbReference type="SUPFAM" id="SSF81383">
    <property type="entry name" value="F-box domain"/>
    <property type="match status" value="1"/>
</dbReference>
<dbReference type="NCBIfam" id="TIGR01640">
    <property type="entry name" value="F_box_assoc_1"/>
    <property type="match status" value="1"/>
</dbReference>
<dbReference type="Gene3D" id="1.20.1280.50">
    <property type="match status" value="1"/>
</dbReference>
<evidence type="ECO:0000259" key="1">
    <source>
        <dbReference type="SMART" id="SM00256"/>
    </source>
</evidence>
<dbReference type="Proteomes" id="UP000813463">
    <property type="component" value="Chromosome 3"/>
</dbReference>
<dbReference type="InterPro" id="IPR017451">
    <property type="entry name" value="F-box-assoc_interact_dom"/>
</dbReference>
<accession>A0ABM3RND0</accession>
<dbReference type="Pfam" id="PF00646">
    <property type="entry name" value="F-box"/>
    <property type="match status" value="1"/>
</dbReference>
<dbReference type="GeneID" id="130470632"/>
<dbReference type="PANTHER" id="PTHR31672">
    <property type="entry name" value="BNACNNG10540D PROTEIN"/>
    <property type="match status" value="1"/>
</dbReference>
<dbReference type="InterPro" id="IPR050796">
    <property type="entry name" value="SCF_F-box_component"/>
</dbReference>
<organism evidence="2 3">
    <name type="scientific">Spinacia oleracea</name>
    <name type="common">Spinach</name>
    <dbReference type="NCBI Taxonomy" id="3562"/>
    <lineage>
        <taxon>Eukaryota</taxon>
        <taxon>Viridiplantae</taxon>
        <taxon>Streptophyta</taxon>
        <taxon>Embryophyta</taxon>
        <taxon>Tracheophyta</taxon>
        <taxon>Spermatophyta</taxon>
        <taxon>Magnoliopsida</taxon>
        <taxon>eudicotyledons</taxon>
        <taxon>Gunneridae</taxon>
        <taxon>Pentapetalae</taxon>
        <taxon>Caryophyllales</taxon>
        <taxon>Chenopodiaceae</taxon>
        <taxon>Chenopodioideae</taxon>
        <taxon>Anserineae</taxon>
        <taxon>Spinacia</taxon>
    </lineage>
</organism>
<sequence>MSEFTMKELKHEESRLMGLSEDLTLEILLRLPLKSLGRFKCVSKTWRSLISNPKFAKFRLQFSNNPPLTLVLQKFNIISLLKYRNTTDISEGVDIIPMDQQFGGVGSCDGPHGCYCFLVGSCDGLVCLYVKIKRKICQDSLHLWNPTTNEHKQITLPMEYGLTYLNVKCCWFGFVPSLDDYKVFLVYKVGNPVYAERVHVYSVRNHRWREIQVTGDVDSPFASETNSVFMNEALHFVDSIGRQWIHKFDLVVETFERVPFSMNPDVFPVSRQVTLGVIGIKKCICAMFIQIPVEDEWMFELWMLEEYNKWDSWKKVYRIDLKNEIVGNLIGMFGFTYGGNLCLDDGNGLRLIDPSQDPPSYYTCRGIIYKTADFVESLISPSSLN</sequence>
<proteinExistence type="predicted"/>
<dbReference type="RefSeq" id="XP_056697115.1">
    <property type="nucleotide sequence ID" value="XM_056841137.1"/>
</dbReference>
<feature type="domain" description="F-box" evidence="1">
    <location>
        <begin position="19"/>
        <end position="59"/>
    </location>
</feature>
<dbReference type="CDD" id="cd22157">
    <property type="entry name" value="F-box_AtFBW1-like"/>
    <property type="match status" value="1"/>
</dbReference>
<reference evidence="2" key="1">
    <citation type="journal article" date="2021" name="Nat. Commun.">
        <title>Genomic analyses provide insights into spinach domestication and the genetic basis of agronomic traits.</title>
        <authorList>
            <person name="Cai X."/>
            <person name="Sun X."/>
            <person name="Xu C."/>
            <person name="Sun H."/>
            <person name="Wang X."/>
            <person name="Ge C."/>
            <person name="Zhang Z."/>
            <person name="Wang Q."/>
            <person name="Fei Z."/>
            <person name="Jiao C."/>
            <person name="Wang Q."/>
        </authorList>
    </citation>
    <scope>NUCLEOTIDE SEQUENCE [LARGE SCALE GENOMIC DNA]</scope>
    <source>
        <strain evidence="2">cv. Varoflay</strain>
    </source>
</reference>
<gene>
    <name evidence="3" type="primary">LOC130470632</name>
</gene>
<dbReference type="InterPro" id="IPR001810">
    <property type="entry name" value="F-box_dom"/>
</dbReference>
<name>A0ABM3RND0_SPIOL</name>
<keyword evidence="2" id="KW-1185">Reference proteome</keyword>
<dbReference type="PANTHER" id="PTHR31672:SF13">
    <property type="entry name" value="F-BOX PROTEIN CPR30-LIKE"/>
    <property type="match status" value="1"/>
</dbReference>
<evidence type="ECO:0000313" key="3">
    <source>
        <dbReference type="RefSeq" id="XP_056697115.1"/>
    </source>
</evidence>
<protein>
    <submittedName>
        <fullName evidence="3">F-box/kelch-repeat protein At3g23880-like</fullName>
    </submittedName>
</protein>